<proteinExistence type="predicted"/>
<evidence type="ECO:0000313" key="2">
    <source>
        <dbReference type="EMBL" id="KIX12726.1"/>
    </source>
</evidence>
<keyword evidence="1" id="KW-0812">Transmembrane</keyword>
<organism evidence="2 3">
    <name type="scientific">Dethiosulfatarculus sandiegensis</name>
    <dbReference type="NCBI Taxonomy" id="1429043"/>
    <lineage>
        <taxon>Bacteria</taxon>
        <taxon>Pseudomonadati</taxon>
        <taxon>Thermodesulfobacteriota</taxon>
        <taxon>Desulfarculia</taxon>
        <taxon>Desulfarculales</taxon>
        <taxon>Desulfarculaceae</taxon>
        <taxon>Dethiosulfatarculus</taxon>
    </lineage>
</organism>
<accession>A0A0D2JAH2</accession>
<evidence type="ECO:0000313" key="3">
    <source>
        <dbReference type="Proteomes" id="UP000032233"/>
    </source>
</evidence>
<dbReference type="AlphaFoldDB" id="A0A0D2JAH2"/>
<keyword evidence="1" id="KW-1133">Transmembrane helix</keyword>
<name>A0A0D2JAH2_9BACT</name>
<comment type="caution">
    <text evidence="2">The sequence shown here is derived from an EMBL/GenBank/DDBJ whole genome shotgun (WGS) entry which is preliminary data.</text>
</comment>
<keyword evidence="1" id="KW-0472">Membrane</keyword>
<sequence>MCIIIILILMTATGINKRYTFPIVALLLLMACCQFGIAGENEKAEYLVNGGIGTIDESRDSRYEHGCISVCYYNAQRCGWGKVQGDTDLNDLCDFAQERADYACYANFKYPVTKCQKYKTW</sequence>
<keyword evidence="3" id="KW-1185">Reference proteome</keyword>
<dbReference type="Proteomes" id="UP000032233">
    <property type="component" value="Unassembled WGS sequence"/>
</dbReference>
<dbReference type="InParanoid" id="A0A0D2JAH2"/>
<gene>
    <name evidence="2" type="ORF">X474_17590</name>
</gene>
<feature type="transmembrane region" description="Helical" evidence="1">
    <location>
        <begin position="19"/>
        <end position="37"/>
    </location>
</feature>
<evidence type="ECO:0000256" key="1">
    <source>
        <dbReference type="SAM" id="Phobius"/>
    </source>
</evidence>
<dbReference type="EMBL" id="AZAC01000024">
    <property type="protein sequence ID" value="KIX12726.1"/>
    <property type="molecule type" value="Genomic_DNA"/>
</dbReference>
<dbReference type="STRING" id="1429043.X474_17590"/>
<protein>
    <submittedName>
        <fullName evidence="2">Uncharacterized protein</fullName>
    </submittedName>
</protein>
<reference evidence="2 3" key="1">
    <citation type="submission" date="2013-11" db="EMBL/GenBank/DDBJ databases">
        <title>Metagenomic analysis of a methanogenic consortium involved in long chain n-alkane degradation.</title>
        <authorList>
            <person name="Davidova I.A."/>
            <person name="Callaghan A.V."/>
            <person name="Wawrik B."/>
            <person name="Pruitt S."/>
            <person name="Marks C."/>
            <person name="Duncan K.E."/>
            <person name="Suflita J.M."/>
        </authorList>
    </citation>
    <scope>NUCLEOTIDE SEQUENCE [LARGE SCALE GENOMIC DNA]</scope>
    <source>
        <strain evidence="2 3">SPR</strain>
    </source>
</reference>